<gene>
    <name evidence="2" type="ORF">B0H66DRAFT_644461</name>
</gene>
<evidence type="ECO:0000313" key="2">
    <source>
        <dbReference type="EMBL" id="KAK3312183.1"/>
    </source>
</evidence>
<dbReference type="EMBL" id="JAUEDM010000009">
    <property type="protein sequence ID" value="KAK3312183.1"/>
    <property type="molecule type" value="Genomic_DNA"/>
</dbReference>
<feature type="region of interest" description="Disordered" evidence="1">
    <location>
        <begin position="345"/>
        <end position="446"/>
    </location>
</feature>
<evidence type="ECO:0000313" key="3">
    <source>
        <dbReference type="Proteomes" id="UP001283341"/>
    </source>
</evidence>
<feature type="compositionally biased region" description="Low complexity" evidence="1">
    <location>
        <begin position="889"/>
        <end position="901"/>
    </location>
</feature>
<feature type="region of interest" description="Disordered" evidence="1">
    <location>
        <begin position="509"/>
        <end position="552"/>
    </location>
</feature>
<organism evidence="2 3">
    <name type="scientific">Apodospora peruviana</name>
    <dbReference type="NCBI Taxonomy" id="516989"/>
    <lineage>
        <taxon>Eukaryota</taxon>
        <taxon>Fungi</taxon>
        <taxon>Dikarya</taxon>
        <taxon>Ascomycota</taxon>
        <taxon>Pezizomycotina</taxon>
        <taxon>Sordariomycetes</taxon>
        <taxon>Sordariomycetidae</taxon>
        <taxon>Sordariales</taxon>
        <taxon>Lasiosphaeriaceae</taxon>
        <taxon>Apodospora</taxon>
    </lineage>
</organism>
<feature type="compositionally biased region" description="Basic residues" evidence="1">
    <location>
        <begin position="402"/>
        <end position="411"/>
    </location>
</feature>
<feature type="compositionally biased region" description="Basic and acidic residues" evidence="1">
    <location>
        <begin position="1020"/>
        <end position="1030"/>
    </location>
</feature>
<feature type="compositionally biased region" description="Polar residues" evidence="1">
    <location>
        <begin position="681"/>
        <end position="690"/>
    </location>
</feature>
<feature type="compositionally biased region" description="Polar residues" evidence="1">
    <location>
        <begin position="1"/>
        <end position="11"/>
    </location>
</feature>
<feature type="compositionally biased region" description="Low complexity" evidence="1">
    <location>
        <begin position="424"/>
        <end position="438"/>
    </location>
</feature>
<dbReference type="AlphaFoldDB" id="A0AAE0LY89"/>
<reference evidence="2" key="2">
    <citation type="submission" date="2023-06" db="EMBL/GenBank/DDBJ databases">
        <authorList>
            <consortium name="Lawrence Berkeley National Laboratory"/>
            <person name="Haridas S."/>
            <person name="Hensen N."/>
            <person name="Bonometti L."/>
            <person name="Westerberg I."/>
            <person name="Brannstrom I.O."/>
            <person name="Guillou S."/>
            <person name="Cros-Aarteil S."/>
            <person name="Calhoun S."/>
            <person name="Kuo A."/>
            <person name="Mondo S."/>
            <person name="Pangilinan J."/>
            <person name="Riley R."/>
            <person name="Labutti K."/>
            <person name="Andreopoulos B."/>
            <person name="Lipzen A."/>
            <person name="Chen C."/>
            <person name="Yanf M."/>
            <person name="Daum C."/>
            <person name="Ng V."/>
            <person name="Clum A."/>
            <person name="Steindorff A."/>
            <person name="Ohm R."/>
            <person name="Martin F."/>
            <person name="Silar P."/>
            <person name="Natvig D."/>
            <person name="Lalanne C."/>
            <person name="Gautier V."/>
            <person name="Ament-Velasquez S.L."/>
            <person name="Kruys A."/>
            <person name="Hutchinson M.I."/>
            <person name="Powell A.J."/>
            <person name="Barry K."/>
            <person name="Miller A.N."/>
            <person name="Grigoriev I.V."/>
            <person name="Debuchy R."/>
            <person name="Gladieux P."/>
            <person name="Thoren M.H."/>
            <person name="Johannesson H."/>
        </authorList>
    </citation>
    <scope>NUCLEOTIDE SEQUENCE</scope>
    <source>
        <strain evidence="2">CBS 118394</strain>
    </source>
</reference>
<feature type="compositionally biased region" description="Polar residues" evidence="1">
    <location>
        <begin position="348"/>
        <end position="361"/>
    </location>
</feature>
<reference evidence="2" key="1">
    <citation type="journal article" date="2023" name="Mol. Phylogenet. Evol.">
        <title>Genome-scale phylogeny and comparative genomics of the fungal order Sordariales.</title>
        <authorList>
            <person name="Hensen N."/>
            <person name="Bonometti L."/>
            <person name="Westerberg I."/>
            <person name="Brannstrom I.O."/>
            <person name="Guillou S."/>
            <person name="Cros-Aarteil S."/>
            <person name="Calhoun S."/>
            <person name="Haridas S."/>
            <person name="Kuo A."/>
            <person name="Mondo S."/>
            <person name="Pangilinan J."/>
            <person name="Riley R."/>
            <person name="LaButti K."/>
            <person name="Andreopoulos B."/>
            <person name="Lipzen A."/>
            <person name="Chen C."/>
            <person name="Yan M."/>
            <person name="Daum C."/>
            <person name="Ng V."/>
            <person name="Clum A."/>
            <person name="Steindorff A."/>
            <person name="Ohm R.A."/>
            <person name="Martin F."/>
            <person name="Silar P."/>
            <person name="Natvig D.O."/>
            <person name="Lalanne C."/>
            <person name="Gautier V."/>
            <person name="Ament-Velasquez S.L."/>
            <person name="Kruys A."/>
            <person name="Hutchinson M.I."/>
            <person name="Powell A.J."/>
            <person name="Barry K."/>
            <person name="Miller A.N."/>
            <person name="Grigoriev I.V."/>
            <person name="Debuchy R."/>
            <person name="Gladieux P."/>
            <person name="Hiltunen Thoren M."/>
            <person name="Johannesson H."/>
        </authorList>
    </citation>
    <scope>NUCLEOTIDE SEQUENCE</scope>
    <source>
        <strain evidence="2">CBS 118394</strain>
    </source>
</reference>
<feature type="compositionally biased region" description="Low complexity" evidence="1">
    <location>
        <begin position="807"/>
        <end position="824"/>
    </location>
</feature>
<evidence type="ECO:0000256" key="1">
    <source>
        <dbReference type="SAM" id="MobiDB-lite"/>
    </source>
</evidence>
<accession>A0AAE0LY89</accession>
<dbReference type="Proteomes" id="UP001283341">
    <property type="component" value="Unassembled WGS sequence"/>
</dbReference>
<feature type="region of interest" description="Disordered" evidence="1">
    <location>
        <begin position="1"/>
        <end position="35"/>
    </location>
</feature>
<protein>
    <submittedName>
        <fullName evidence="2">Uncharacterized protein</fullName>
    </submittedName>
</protein>
<feature type="region of interest" description="Disordered" evidence="1">
    <location>
        <begin position="656"/>
        <end position="704"/>
    </location>
</feature>
<feature type="compositionally biased region" description="Basic and acidic residues" evidence="1">
    <location>
        <begin position="251"/>
        <end position="260"/>
    </location>
</feature>
<proteinExistence type="predicted"/>
<feature type="compositionally biased region" description="Polar residues" evidence="1">
    <location>
        <begin position="855"/>
        <end position="872"/>
    </location>
</feature>
<feature type="compositionally biased region" description="Low complexity" evidence="1">
    <location>
        <begin position="656"/>
        <end position="665"/>
    </location>
</feature>
<comment type="caution">
    <text evidence="2">The sequence shown here is derived from an EMBL/GenBank/DDBJ whole genome shotgun (WGS) entry which is preliminary data.</text>
</comment>
<keyword evidence="3" id="KW-1185">Reference proteome</keyword>
<feature type="region of interest" description="Disordered" evidence="1">
    <location>
        <begin position="971"/>
        <end position="1039"/>
    </location>
</feature>
<name>A0AAE0LY89_9PEZI</name>
<feature type="region of interest" description="Disordered" evidence="1">
    <location>
        <begin position="738"/>
        <end position="794"/>
    </location>
</feature>
<feature type="compositionally biased region" description="Low complexity" evidence="1">
    <location>
        <begin position="982"/>
        <end position="1019"/>
    </location>
</feature>
<feature type="region of interest" description="Disordered" evidence="1">
    <location>
        <begin position="236"/>
        <end position="299"/>
    </location>
</feature>
<sequence>MPFYSYKNSPAKSKKARFSTVASSTNNDNHDEATAHVHPSIARAFPKLRLDTYLGRQMDPGPPLLQPESCPLFIDVSDGSGDEKEQRLKASRLKGKDYYLKQRECTPPLEAAPFWADGITPLPPPIEPNPDYHKRSPNKYTKLTEALAREDAELRAERKIKRMELKAARTARENRETPILKEGGTQTDTLHNHGAQSGNEIIHTAAAGAQSLSKLCEPFINRSPIKIVLFNRPSKMLSERTGGSDGDDERGDVSDPKDGDAHDDDTEMRDGSEREETENQGSEEVQDFPADARPPIRPPIRIVIVNKSFAPEPEIRVEEEKADYADDEDEDVDNGVDTARKAAFTAEQDATGSANAGNTIATPIIPDEGGVVNTASPIVDENTDDVQNLAVPPPRPTPVRQSKARKKRVTRPIRLSAVRRSLRSGKTSGITISTTSSSAARAEEDNAVSAHAAPAIEKKAASIASTDAAANNEEALTATYEVADGSAKAAVAAVATSKPSPVVAVTIQPRRSTRASTARARGHQGESMSGPVAETNSTTANEDEQVPVTTNPNNVENEVVEDCITVAQAPITKPNKVTTTVPTTRLSPITPVRVNTRSARQSTLRTRAGLRSQTPGLATAADNASNDHAQVLTFAVEADETLTAATNVDEFTAATAKNKAPAANPIAPVRPKTKATPPARKSSSTALTRVTRSKTADVLPTSNGAATEEETIALITRAATEAVEMILTLVDAENMDERTPAAVDAEESEDNTIIVADPTLPAASTRSTRLKSRSRLVPAVEMPTPADTTHGNESPAAVGETIILTDPAAPTASTRTTRSKSPSSLIPSLEHDELTTTTSNGTAKKTKAFDDLHRQTSSNRTTRSGARSSTVPNIPVKKTKRKRVNSPDNNTNATATSSTSSRTGKQKKKSTTVPGWVITSAATNTAEDQIAAVVSASQQRASVAAFSSRSTRSASRGTSLLGAVDSGLANEQSAVPGANEQSTTTTPAPSSAATASDRTTKSTSRRVSSSASSSLTVRESTVRARVDRDSTGQPKARRR</sequence>
<feature type="region of interest" description="Disordered" evidence="1">
    <location>
        <begin position="807"/>
        <end position="912"/>
    </location>
</feature>